<dbReference type="Proteomes" id="UP000006462">
    <property type="component" value="Unassembled WGS sequence"/>
</dbReference>
<keyword evidence="2" id="KW-1185">Reference proteome</keyword>
<dbReference type="InterPro" id="IPR024345">
    <property type="entry name" value="DNA_matur_Phage_T7-like"/>
</dbReference>
<protein>
    <recommendedName>
        <fullName evidence="3">Toxin-antitoxin system, antitoxin component, ribbon-helix-helix domain protein</fullName>
    </recommendedName>
</protein>
<proteinExistence type="predicted"/>
<reference evidence="1 2" key="1">
    <citation type="submission" date="2009-12" db="EMBL/GenBank/DDBJ databases">
        <authorList>
            <person name="Shrivastava S."/>
            <person name="Madupu R."/>
            <person name="Durkin A.S."/>
            <person name="Torralba M."/>
            <person name="Methe B."/>
            <person name="Sutton G.G."/>
            <person name="Strausberg R.L."/>
            <person name="Nelson K.E."/>
        </authorList>
    </citation>
    <scope>NUCLEOTIDE SEQUENCE [LARGE SCALE GENOMIC DNA]</scope>
    <source>
        <strain evidence="1 2">W5455</strain>
    </source>
</reference>
<gene>
    <name evidence="1" type="ORF">HMPREF7215_2589</name>
</gene>
<comment type="caution">
    <text evidence="1">The sequence shown here is derived from an EMBL/GenBank/DDBJ whole genome shotgun (WGS) entry which is preliminary data.</text>
</comment>
<evidence type="ECO:0000313" key="2">
    <source>
        <dbReference type="Proteomes" id="UP000006462"/>
    </source>
</evidence>
<organism evidence="1 2">
    <name type="scientific">Pyramidobacter piscolens W5455</name>
    <dbReference type="NCBI Taxonomy" id="352165"/>
    <lineage>
        <taxon>Bacteria</taxon>
        <taxon>Thermotogati</taxon>
        <taxon>Synergistota</taxon>
        <taxon>Synergistia</taxon>
        <taxon>Synergistales</taxon>
        <taxon>Dethiosulfovibrionaceae</taxon>
        <taxon>Pyramidobacter</taxon>
    </lineage>
</organism>
<evidence type="ECO:0000313" key="1">
    <source>
        <dbReference type="EMBL" id="EFB89775.1"/>
    </source>
</evidence>
<name>A0ABM9ZSE9_9BACT</name>
<dbReference type="RefSeq" id="WP_009165780.1">
    <property type="nucleotide sequence ID" value="NZ_ADFP01000121.1"/>
</dbReference>
<accession>A0ABM9ZSE9</accession>
<dbReference type="EMBL" id="ADFP01000121">
    <property type="protein sequence ID" value="EFB89775.1"/>
    <property type="molecule type" value="Genomic_DNA"/>
</dbReference>
<evidence type="ECO:0008006" key="3">
    <source>
        <dbReference type="Google" id="ProtNLM"/>
    </source>
</evidence>
<dbReference type="Pfam" id="PF11123">
    <property type="entry name" value="DNA_Packaging_2"/>
    <property type="match status" value="1"/>
</dbReference>
<sequence>MSKATSKQMGDLHGLTAAVLSEQIQQMKRGEIPLDTKVLAAAIKFLKDNNIECTDEDMKKLFDIKEPLPTFVSDLMDGEA</sequence>